<feature type="non-terminal residue" evidence="7">
    <location>
        <position position="368"/>
    </location>
</feature>
<sequence>SIQANGLFNMGYTIYAMFLMIATAGIPTAISNLVAHYNAINQGRISLRLLWEGIRIGFVTGLLSAIVLFIFSPLLAAGHHSLVPVLWSLTPAVFVFPILSMLRGFFQGNQMMKQSAVSQIVEQIVRIFYLLIGTWLVLRSDPDNWQGAVVQSTFAAFIGALAGLFYLIYSYSSSRKRFVKEAKKQSAASARKVDVRDLILGIFKQAVPFIIVASAVTFYQWIDQYTFFPIMNHFTDFTDNQLIVQFSRFNANANKLVMIIVPIASSIAATSLPMLSSAFANHDHASIKKQIANVYRLFLLSMIVTAFGLYAVALPIYMVFYGNTDPSLATGVQLLQISAIVSIFYGSFSVLSFVIQGLGDPQTAMRSL</sequence>
<feature type="transmembrane region" description="Helical" evidence="6">
    <location>
        <begin position="198"/>
        <end position="222"/>
    </location>
</feature>
<evidence type="ECO:0000256" key="6">
    <source>
        <dbReference type="SAM" id="Phobius"/>
    </source>
</evidence>
<feature type="transmembrane region" description="Helical" evidence="6">
    <location>
        <begin position="150"/>
        <end position="169"/>
    </location>
</feature>
<gene>
    <name evidence="7" type="ORF">Q757_07880</name>
</gene>
<evidence type="ECO:0000313" key="7">
    <source>
        <dbReference type="EMBL" id="KGO27500.1"/>
    </source>
</evidence>
<protein>
    <recommendedName>
        <fullName evidence="9">Polysaccharide biosynthesis protein</fullName>
    </recommendedName>
</protein>
<feature type="transmembrane region" description="Helical" evidence="6">
    <location>
        <begin position="297"/>
        <end position="322"/>
    </location>
</feature>
<dbReference type="EMBL" id="AXCV01000421">
    <property type="protein sequence ID" value="KGO27500.1"/>
    <property type="molecule type" value="Genomic_DNA"/>
</dbReference>
<accession>A0ABR4XQB4</accession>
<evidence type="ECO:0000256" key="5">
    <source>
        <dbReference type="ARBA" id="ARBA00023136"/>
    </source>
</evidence>
<dbReference type="InterPro" id="IPR002797">
    <property type="entry name" value="Polysacc_synth"/>
</dbReference>
<reference evidence="7 8" key="1">
    <citation type="journal article" date="2014" name="Antonie Van Leeuwenhoek">
        <title>Oenococcus alcoholitolerans sp. nov., a lactic acid bacteria isolated from cachaca and ethanol fermentation processes.</title>
        <authorList>
            <person name="Badotti F."/>
            <person name="Moreira A.P."/>
            <person name="Tonon L.A."/>
            <person name="de Lucena B.T."/>
            <person name="Gomes Fde C."/>
            <person name="Kruger R."/>
            <person name="Thompson C.C."/>
            <person name="de Morais M.A.Jr."/>
            <person name="Rosa C.A."/>
            <person name="Thompson F.L."/>
        </authorList>
    </citation>
    <scope>NUCLEOTIDE SEQUENCE [LARGE SCALE GENOMIC DNA]</scope>
    <source>
        <strain evidence="7 8">UFRJ-M7.2.18</strain>
    </source>
</reference>
<dbReference type="Proteomes" id="UP000030023">
    <property type="component" value="Unassembled WGS sequence"/>
</dbReference>
<dbReference type="PANTHER" id="PTHR30250">
    <property type="entry name" value="PST FAMILY PREDICTED COLANIC ACID TRANSPORTER"/>
    <property type="match status" value="1"/>
</dbReference>
<dbReference type="InterPro" id="IPR024923">
    <property type="entry name" value="PG_synth_SpoVB"/>
</dbReference>
<feature type="non-terminal residue" evidence="7">
    <location>
        <position position="1"/>
    </location>
</feature>
<feature type="transmembrane region" description="Helical" evidence="6">
    <location>
        <begin position="120"/>
        <end position="138"/>
    </location>
</feature>
<organism evidence="7 8">
    <name type="scientific">Oenococcus alcoholitolerans</name>
    <dbReference type="NCBI Taxonomy" id="931074"/>
    <lineage>
        <taxon>Bacteria</taxon>
        <taxon>Bacillati</taxon>
        <taxon>Bacillota</taxon>
        <taxon>Bacilli</taxon>
        <taxon>Lactobacillales</taxon>
        <taxon>Lactobacillaceae</taxon>
        <taxon>Oenococcus</taxon>
    </lineage>
</organism>
<feature type="transmembrane region" description="Helical" evidence="6">
    <location>
        <begin position="334"/>
        <end position="358"/>
    </location>
</feature>
<keyword evidence="4 6" id="KW-1133">Transmembrane helix</keyword>
<keyword evidence="8" id="KW-1185">Reference proteome</keyword>
<evidence type="ECO:0000256" key="2">
    <source>
        <dbReference type="ARBA" id="ARBA00022475"/>
    </source>
</evidence>
<keyword evidence="5 6" id="KW-0472">Membrane</keyword>
<evidence type="ECO:0008006" key="9">
    <source>
        <dbReference type="Google" id="ProtNLM"/>
    </source>
</evidence>
<dbReference type="InterPro" id="IPR050833">
    <property type="entry name" value="Poly_Biosynth_Transport"/>
</dbReference>
<evidence type="ECO:0000256" key="1">
    <source>
        <dbReference type="ARBA" id="ARBA00004651"/>
    </source>
</evidence>
<feature type="transmembrane region" description="Helical" evidence="6">
    <location>
        <begin position="82"/>
        <end position="99"/>
    </location>
</feature>
<evidence type="ECO:0000313" key="8">
    <source>
        <dbReference type="Proteomes" id="UP000030023"/>
    </source>
</evidence>
<feature type="transmembrane region" description="Helical" evidence="6">
    <location>
        <begin position="256"/>
        <end position="276"/>
    </location>
</feature>
<feature type="transmembrane region" description="Helical" evidence="6">
    <location>
        <begin position="56"/>
        <end position="76"/>
    </location>
</feature>
<dbReference type="CDD" id="cd13124">
    <property type="entry name" value="MATE_SpoVB_like"/>
    <property type="match status" value="1"/>
</dbReference>
<feature type="transmembrane region" description="Helical" evidence="6">
    <location>
        <begin position="12"/>
        <end position="35"/>
    </location>
</feature>
<dbReference type="PANTHER" id="PTHR30250:SF21">
    <property type="entry name" value="LIPID II FLIPPASE MURJ"/>
    <property type="match status" value="1"/>
</dbReference>
<proteinExistence type="predicted"/>
<keyword evidence="2" id="KW-1003">Cell membrane</keyword>
<evidence type="ECO:0000256" key="4">
    <source>
        <dbReference type="ARBA" id="ARBA00022989"/>
    </source>
</evidence>
<name>A0ABR4XQB4_9LACO</name>
<comment type="subcellular location">
    <subcellularLocation>
        <location evidence="1">Cell membrane</location>
        <topology evidence="1">Multi-pass membrane protein</topology>
    </subcellularLocation>
</comment>
<comment type="caution">
    <text evidence="7">The sequence shown here is derived from an EMBL/GenBank/DDBJ whole genome shotgun (WGS) entry which is preliminary data.</text>
</comment>
<evidence type="ECO:0000256" key="3">
    <source>
        <dbReference type="ARBA" id="ARBA00022692"/>
    </source>
</evidence>
<keyword evidence="3 6" id="KW-0812">Transmembrane</keyword>
<dbReference type="Pfam" id="PF01943">
    <property type="entry name" value="Polysacc_synt"/>
    <property type="match status" value="1"/>
</dbReference>